<sequence>MSHYKNKFLCRRSSAKRLSLFLSLYLTLAPGFAFALPSDPTVRNGSVSFNQVDSKTLNIIQSSDKAIIDWNSFNIQKNEATHFQMPSANSINVSRVTGGVGSDIFG</sequence>
<dbReference type="InterPro" id="IPR011050">
    <property type="entry name" value="Pectin_lyase_fold/virulence"/>
</dbReference>
<evidence type="ECO:0000256" key="2">
    <source>
        <dbReference type="ARBA" id="ARBA00022525"/>
    </source>
</evidence>
<reference evidence="4" key="1">
    <citation type="submission" date="2018-05" db="EMBL/GenBank/DDBJ databases">
        <authorList>
            <person name="Lanie J.A."/>
            <person name="Ng W.-L."/>
            <person name="Kazmierczak K.M."/>
            <person name="Andrzejewski T.M."/>
            <person name="Davidsen T.M."/>
            <person name="Wayne K.J."/>
            <person name="Tettelin H."/>
            <person name="Glass J.I."/>
            <person name="Rusch D."/>
            <person name="Podicherti R."/>
            <person name="Tsui H.-C.T."/>
            <person name="Winkler M.E."/>
        </authorList>
    </citation>
    <scope>NUCLEOTIDE SEQUENCE</scope>
</reference>
<feature type="non-terminal residue" evidence="4">
    <location>
        <position position="106"/>
    </location>
</feature>
<dbReference type="PANTHER" id="PTHR12338">
    <property type="entry name" value="AUTOTRANSPORTER"/>
    <property type="match status" value="1"/>
</dbReference>
<keyword evidence="3" id="KW-0732">Signal</keyword>
<dbReference type="AlphaFoldDB" id="A0A382XWZ5"/>
<proteinExistence type="predicted"/>
<evidence type="ECO:0000256" key="1">
    <source>
        <dbReference type="ARBA" id="ARBA00004613"/>
    </source>
</evidence>
<evidence type="ECO:0008006" key="5">
    <source>
        <dbReference type="Google" id="ProtNLM"/>
    </source>
</evidence>
<keyword evidence="2" id="KW-0964">Secreted</keyword>
<gene>
    <name evidence="4" type="ORF">METZ01_LOCUS428491</name>
</gene>
<comment type="subcellular location">
    <subcellularLocation>
        <location evidence="1">Secreted</location>
    </subcellularLocation>
</comment>
<dbReference type="PANTHER" id="PTHR12338:SF8">
    <property type="entry name" value="HEME_HEMOPEXIN-BINDING PROTEIN"/>
    <property type="match status" value="1"/>
</dbReference>
<accession>A0A382XWZ5</accession>
<dbReference type="GO" id="GO:0005576">
    <property type="term" value="C:extracellular region"/>
    <property type="evidence" value="ECO:0007669"/>
    <property type="project" value="UniProtKB-SubCell"/>
</dbReference>
<evidence type="ECO:0000256" key="3">
    <source>
        <dbReference type="ARBA" id="ARBA00022729"/>
    </source>
</evidence>
<protein>
    <recommendedName>
        <fullName evidence="5">Filamentous haemagglutinin FhaB/tRNA nuclease CdiA-like TPS domain-containing protein</fullName>
    </recommendedName>
</protein>
<dbReference type="SUPFAM" id="SSF51126">
    <property type="entry name" value="Pectin lyase-like"/>
    <property type="match status" value="1"/>
</dbReference>
<organism evidence="4">
    <name type="scientific">marine metagenome</name>
    <dbReference type="NCBI Taxonomy" id="408172"/>
    <lineage>
        <taxon>unclassified sequences</taxon>
        <taxon>metagenomes</taxon>
        <taxon>ecological metagenomes</taxon>
    </lineage>
</organism>
<dbReference type="InterPro" id="IPR012334">
    <property type="entry name" value="Pectin_lyas_fold"/>
</dbReference>
<dbReference type="EMBL" id="UINC01171197">
    <property type="protein sequence ID" value="SVD75637.1"/>
    <property type="molecule type" value="Genomic_DNA"/>
</dbReference>
<dbReference type="Gene3D" id="2.160.20.10">
    <property type="entry name" value="Single-stranded right-handed beta-helix, Pectin lyase-like"/>
    <property type="match status" value="1"/>
</dbReference>
<evidence type="ECO:0000313" key="4">
    <source>
        <dbReference type="EMBL" id="SVD75637.1"/>
    </source>
</evidence>
<dbReference type="InterPro" id="IPR050909">
    <property type="entry name" value="Bact_Autotransporter_VF"/>
</dbReference>
<name>A0A382XWZ5_9ZZZZ</name>